<accession>C0GEN8</accession>
<evidence type="ECO:0000259" key="2">
    <source>
        <dbReference type="Pfam" id="PF13439"/>
    </source>
</evidence>
<evidence type="ECO:0000313" key="4">
    <source>
        <dbReference type="Proteomes" id="UP000006443"/>
    </source>
</evidence>
<sequence>MRVLMFSWEYPPRVVGGLARHVHDLSVALAAGGTEVDVITVDEDGTAEPEEIMNGVRVLRIKPYHLVPRDFISGILQLNLTMLEKTLSLFQQGESYDLIHAHDWLVAYAARAVKHAARLPLVATIHATEYGRNRGLHTDEQRYISDVEWWLTYEAWKVICCSRYMYNELQTVFHLPDDKIETVPNGVDPRQFVAGRHDSTVRERFAAADEKIVFFIGRLVQEKGVHVLLDAAPRILAAEPKTKFVIAGKGPALESLRSQARQMGIENRIYFTGYIDDHTRNALYQSASVAVFPSLYEPFGIVALEGMAANVPVVVSETGGLGDIVEHGIDGLKCFPGDAASLADQVISLLANESSARNMAEQALQKIKKQYSWQEIAGQTRNIYQQVLAEFSNCEWSIPHQEMVAEEKPRVHVLQRHH</sequence>
<name>C0GEN8_DETAL</name>
<proteinExistence type="predicted"/>
<dbReference type="STRING" id="555088.DealDRAFT_0947"/>
<dbReference type="GO" id="GO:0016758">
    <property type="term" value="F:hexosyltransferase activity"/>
    <property type="evidence" value="ECO:0007669"/>
    <property type="project" value="TreeGrafter"/>
</dbReference>
<dbReference type="AlphaFoldDB" id="C0GEN8"/>
<dbReference type="InterPro" id="IPR001296">
    <property type="entry name" value="Glyco_trans_1"/>
</dbReference>
<comment type="caution">
    <text evidence="3">The sequence shown here is derived from an EMBL/GenBank/DDBJ whole genome shotgun (WGS) entry which is preliminary data.</text>
</comment>
<keyword evidence="4" id="KW-1185">Reference proteome</keyword>
<organism evidence="3 4">
    <name type="scientific">Dethiobacter alkaliphilus AHT 1</name>
    <dbReference type="NCBI Taxonomy" id="555088"/>
    <lineage>
        <taxon>Bacteria</taxon>
        <taxon>Bacillati</taxon>
        <taxon>Bacillota</taxon>
        <taxon>Dethiobacteria</taxon>
        <taxon>Dethiobacterales</taxon>
        <taxon>Dethiobacteraceae</taxon>
        <taxon>Dethiobacter</taxon>
    </lineage>
</organism>
<dbReference type="Gene3D" id="3.40.50.2000">
    <property type="entry name" value="Glycogen Phosphorylase B"/>
    <property type="match status" value="2"/>
</dbReference>
<reference evidence="3 4" key="1">
    <citation type="submission" date="2009-02" db="EMBL/GenBank/DDBJ databases">
        <title>Sequencing of the draft genome and assembly of Dethiobacter alkaliphilus AHT 1.</title>
        <authorList>
            <consortium name="US DOE Joint Genome Institute (JGI-PGF)"/>
            <person name="Lucas S."/>
            <person name="Copeland A."/>
            <person name="Lapidus A."/>
            <person name="Glavina del Rio T."/>
            <person name="Dalin E."/>
            <person name="Tice H."/>
            <person name="Bruce D."/>
            <person name="Goodwin L."/>
            <person name="Pitluck S."/>
            <person name="Larimer F."/>
            <person name="Land M.L."/>
            <person name="Hauser L."/>
            <person name="Muyzer G."/>
        </authorList>
    </citation>
    <scope>NUCLEOTIDE SEQUENCE [LARGE SCALE GENOMIC DNA]</scope>
    <source>
        <strain evidence="3 4">AHT 1</strain>
    </source>
</reference>
<dbReference type="Pfam" id="PF13439">
    <property type="entry name" value="Glyco_transf_4"/>
    <property type="match status" value="1"/>
</dbReference>
<dbReference type="PANTHER" id="PTHR45947:SF3">
    <property type="entry name" value="SULFOQUINOVOSYL TRANSFERASE SQD2"/>
    <property type="match status" value="1"/>
</dbReference>
<dbReference type="EMBL" id="ACJM01000004">
    <property type="protein sequence ID" value="EEG78070.1"/>
    <property type="molecule type" value="Genomic_DNA"/>
</dbReference>
<dbReference type="InterPro" id="IPR028098">
    <property type="entry name" value="Glyco_trans_4-like_N"/>
</dbReference>
<gene>
    <name evidence="3" type="ORF">DealDRAFT_0947</name>
</gene>
<dbReference type="RefSeq" id="WP_008515355.1">
    <property type="nucleotide sequence ID" value="NZ_ACJM01000004.1"/>
</dbReference>
<dbReference type="SUPFAM" id="SSF53756">
    <property type="entry name" value="UDP-Glycosyltransferase/glycogen phosphorylase"/>
    <property type="match status" value="1"/>
</dbReference>
<keyword evidence="3" id="KW-0808">Transferase</keyword>
<dbReference type="InterPro" id="IPR050194">
    <property type="entry name" value="Glycosyltransferase_grp1"/>
</dbReference>
<dbReference type="CDD" id="cd03801">
    <property type="entry name" value="GT4_PimA-like"/>
    <property type="match status" value="1"/>
</dbReference>
<feature type="domain" description="Glycosyl transferase family 1" evidence="1">
    <location>
        <begin position="207"/>
        <end position="364"/>
    </location>
</feature>
<dbReference type="eggNOG" id="COG0297">
    <property type="taxonomic scope" value="Bacteria"/>
</dbReference>
<evidence type="ECO:0000313" key="3">
    <source>
        <dbReference type="EMBL" id="EEG78070.1"/>
    </source>
</evidence>
<protein>
    <submittedName>
        <fullName evidence="3">Glycosyl transferase group 1</fullName>
    </submittedName>
</protein>
<evidence type="ECO:0000259" key="1">
    <source>
        <dbReference type="Pfam" id="PF00534"/>
    </source>
</evidence>
<dbReference type="Pfam" id="PF00534">
    <property type="entry name" value="Glycos_transf_1"/>
    <property type="match status" value="1"/>
</dbReference>
<dbReference type="Proteomes" id="UP000006443">
    <property type="component" value="Unassembled WGS sequence"/>
</dbReference>
<dbReference type="PANTHER" id="PTHR45947">
    <property type="entry name" value="SULFOQUINOVOSYL TRANSFERASE SQD2"/>
    <property type="match status" value="1"/>
</dbReference>
<feature type="domain" description="Glycosyltransferase subfamily 4-like N-terminal" evidence="2">
    <location>
        <begin position="15"/>
        <end position="190"/>
    </location>
</feature>